<feature type="domain" description="Aminopeptidase N-like N-terminal" evidence="15">
    <location>
        <begin position="32"/>
        <end position="206"/>
    </location>
</feature>
<evidence type="ECO:0000256" key="8">
    <source>
        <dbReference type="ARBA" id="ARBA00023049"/>
    </source>
</evidence>
<feature type="binding site" evidence="10">
    <location>
        <position position="316"/>
    </location>
    <ligand>
        <name>Zn(2+)</name>
        <dbReference type="ChEBI" id="CHEBI:29105"/>
        <note>catalytic</note>
    </ligand>
</feature>
<dbReference type="FunFam" id="1.10.390.10:FF:000006">
    <property type="entry name" value="Puromycin-sensitive aminopeptidase"/>
    <property type="match status" value="1"/>
</dbReference>
<keyword evidence="7 10" id="KW-0862">Zinc</keyword>
<dbReference type="PROSITE" id="PS51257">
    <property type="entry name" value="PROKAR_LIPOPROTEIN"/>
    <property type="match status" value="1"/>
</dbReference>
<keyword evidence="6 12" id="KW-0378">Hydrolase</keyword>
<dbReference type="Gene3D" id="1.25.50.20">
    <property type="match status" value="1"/>
</dbReference>
<evidence type="ECO:0000313" key="17">
    <source>
        <dbReference type="Proteomes" id="UP000366872"/>
    </source>
</evidence>
<keyword evidence="4 12" id="KW-0645">Protease</keyword>
<dbReference type="EMBL" id="CAAHFG010000001">
    <property type="protein sequence ID" value="VGO12721.1"/>
    <property type="molecule type" value="Genomic_DNA"/>
</dbReference>
<dbReference type="PANTHER" id="PTHR11533">
    <property type="entry name" value="PROTEASE M1 ZINC METALLOPROTEASE"/>
    <property type="match status" value="1"/>
</dbReference>
<gene>
    <name evidence="16" type="primary">pepN</name>
    <name evidence="16" type="ORF">PDESU_01275</name>
</gene>
<dbReference type="PRINTS" id="PR00756">
    <property type="entry name" value="ALADIPTASE"/>
</dbReference>
<feature type="domain" description="Peptidase M1 membrane alanine aminopeptidase" evidence="13">
    <location>
        <begin position="245"/>
        <end position="456"/>
    </location>
</feature>
<protein>
    <recommendedName>
        <fullName evidence="12">Aminopeptidase</fullName>
        <ecNumber evidence="12">3.4.11.-</ecNumber>
    </recommendedName>
</protein>
<dbReference type="InterPro" id="IPR042097">
    <property type="entry name" value="Aminopeptidase_N-like_N_sf"/>
</dbReference>
<dbReference type="Pfam" id="PF11838">
    <property type="entry name" value="ERAP1_C"/>
    <property type="match status" value="1"/>
</dbReference>
<comment type="cofactor">
    <cofactor evidence="10 12">
        <name>Zn(2+)</name>
        <dbReference type="ChEBI" id="CHEBI:29105"/>
    </cofactor>
    <text evidence="10 12">Binds 1 zinc ion per subunit.</text>
</comment>
<evidence type="ECO:0000256" key="4">
    <source>
        <dbReference type="ARBA" id="ARBA00022670"/>
    </source>
</evidence>
<evidence type="ECO:0000313" key="16">
    <source>
        <dbReference type="EMBL" id="VGO12721.1"/>
    </source>
</evidence>
<sequence length="858" mass="95617">MTKILLTLALLIGLLGCKEEKDPLRLDHAVKPLMQKITLSLDPDQDWYRGTVEIRISVPAGTESFRFHARDLGIENVELHSGNWKSELSFSEGEKGTITATAPEPINPGYCSLQIGFTNVFSRQGTGIYKVEYEGRNYLFSQMEPEYARDSFPCWDAPEFKIPWELELRTPTNVAAYANTPVCSTFIAKGRKVTSFKESKPMPSYLVAFAVGDFEEVPIDDFPVEGKIIVPKGKTGLTAEAARISPPLLKALEAYFGIPYPYEKLDQIAVPEFNFGAMENVGLITYRDTALLRDPKAITLGQKQWLASIVAHEMAHMWFGNLVTPKWWDDLWLNESFASWIALKMVNETFPEYEMHNNDIRSRQRALDADSLSTTRPIRRPIAASDAMAHLFDSLAYNKGMAVLDMVESWMGEEPFRKGMAEYMNDHAWGNADAFDLAQSLGTVAGSDVLAIMKSFVTQPGIPFLEFEPLGTREIRISQQRYAHLGTTADETPEWIVPLALKFVDGTTQKVLLTQRSQSVLLDRAVQGFYPNADEKGYYRWTLPPEHMTQLSADVRQLDIRNRLGFISNLAALFSAGAIDAPAYLEILASFSTDESPEVRQTIVDNLTGFAGGLIPPDLEEAYGTFLSSVLKPMLAQIGSAKAEGEDPLIEQLRPGLIAGLGWHGDDAGILQLAKEMAMGYMADPYAVDPSLAKPFLRLAALAGDEALFNAYVEKFETVTEPTQKATYLKGLTGFRDPELMERALDYALSNAVPPHLFGTIPYGLTNTDANRWLVFEWLKENYPAIQAKVPEQSLSYLPWLACGQSPELLDDARSFLLVEGRKTQGMEIEFGKVEAVVKLNAALREKELEGIRGFLCK</sequence>
<evidence type="ECO:0000256" key="3">
    <source>
        <dbReference type="ARBA" id="ARBA00022438"/>
    </source>
</evidence>
<keyword evidence="17" id="KW-1185">Reference proteome</keyword>
<dbReference type="InterPro" id="IPR034016">
    <property type="entry name" value="M1_APN-typ"/>
</dbReference>
<name>A0A6C2TZD3_PONDE</name>
<dbReference type="RefSeq" id="WP_136078363.1">
    <property type="nucleotide sequence ID" value="NZ_CAAHFG010000001.1"/>
</dbReference>
<dbReference type="InterPro" id="IPR024571">
    <property type="entry name" value="ERAP1-like_C_dom"/>
</dbReference>
<evidence type="ECO:0000256" key="7">
    <source>
        <dbReference type="ARBA" id="ARBA00022833"/>
    </source>
</evidence>
<dbReference type="GO" id="GO:0042277">
    <property type="term" value="F:peptide binding"/>
    <property type="evidence" value="ECO:0007669"/>
    <property type="project" value="TreeGrafter"/>
</dbReference>
<dbReference type="GO" id="GO:0016020">
    <property type="term" value="C:membrane"/>
    <property type="evidence" value="ECO:0007669"/>
    <property type="project" value="TreeGrafter"/>
</dbReference>
<dbReference type="Gene3D" id="2.60.40.1730">
    <property type="entry name" value="tricorn interacting facor f3 domain"/>
    <property type="match status" value="1"/>
</dbReference>
<evidence type="ECO:0000256" key="6">
    <source>
        <dbReference type="ARBA" id="ARBA00022801"/>
    </source>
</evidence>
<evidence type="ECO:0000256" key="5">
    <source>
        <dbReference type="ARBA" id="ARBA00022723"/>
    </source>
</evidence>
<dbReference type="InterPro" id="IPR014782">
    <property type="entry name" value="Peptidase_M1_dom"/>
</dbReference>
<evidence type="ECO:0000256" key="1">
    <source>
        <dbReference type="ARBA" id="ARBA00000098"/>
    </source>
</evidence>
<dbReference type="GO" id="GO:0006508">
    <property type="term" value="P:proteolysis"/>
    <property type="evidence" value="ECO:0007669"/>
    <property type="project" value="UniProtKB-KW"/>
</dbReference>
<accession>A0A6C2TZD3</accession>
<keyword evidence="3 12" id="KW-0031">Aminopeptidase</keyword>
<feature type="site" description="Transition state stabilizer" evidence="11">
    <location>
        <position position="397"/>
    </location>
</feature>
<evidence type="ECO:0000256" key="2">
    <source>
        <dbReference type="ARBA" id="ARBA00010136"/>
    </source>
</evidence>
<comment type="similarity">
    <text evidence="2 12">Belongs to the peptidase M1 family.</text>
</comment>
<dbReference type="GO" id="GO:0043171">
    <property type="term" value="P:peptide catabolic process"/>
    <property type="evidence" value="ECO:0007669"/>
    <property type="project" value="TreeGrafter"/>
</dbReference>
<dbReference type="InterPro" id="IPR027268">
    <property type="entry name" value="Peptidase_M4/M1_CTD_sf"/>
</dbReference>
<evidence type="ECO:0000256" key="10">
    <source>
        <dbReference type="PIRSR" id="PIRSR634016-3"/>
    </source>
</evidence>
<dbReference type="InterPro" id="IPR050344">
    <property type="entry name" value="Peptidase_M1_aminopeptidases"/>
</dbReference>
<keyword evidence="5 10" id="KW-0479">Metal-binding</keyword>
<dbReference type="Pfam" id="PF17900">
    <property type="entry name" value="Peptidase_M1_N"/>
    <property type="match status" value="1"/>
</dbReference>
<evidence type="ECO:0000259" key="13">
    <source>
        <dbReference type="Pfam" id="PF01433"/>
    </source>
</evidence>
<dbReference type="AlphaFoldDB" id="A0A6C2TZD3"/>
<comment type="catalytic activity">
    <reaction evidence="1">
        <text>Release of an N-terminal amino acid, Xaa-|-Yaa- from a peptide, amide or arylamide. Xaa is preferably Ala, but may be most amino acids including Pro (slow action). When a terminal hydrophobic residue is followed by a prolyl residue, the two may be released as an intact Xaa-Pro dipeptide.</text>
        <dbReference type="EC" id="3.4.11.2"/>
    </reaction>
</comment>
<dbReference type="GO" id="GO:0005615">
    <property type="term" value="C:extracellular space"/>
    <property type="evidence" value="ECO:0007669"/>
    <property type="project" value="TreeGrafter"/>
</dbReference>
<dbReference type="InterPro" id="IPR001930">
    <property type="entry name" value="Peptidase_M1"/>
</dbReference>
<dbReference type="SUPFAM" id="SSF55486">
    <property type="entry name" value="Metalloproteases ('zincins'), catalytic domain"/>
    <property type="match status" value="1"/>
</dbReference>
<feature type="binding site" evidence="10">
    <location>
        <position position="335"/>
    </location>
    <ligand>
        <name>Zn(2+)</name>
        <dbReference type="ChEBI" id="CHEBI:29105"/>
        <note>catalytic</note>
    </ligand>
</feature>
<dbReference type="PANTHER" id="PTHR11533:SF174">
    <property type="entry name" value="PUROMYCIN-SENSITIVE AMINOPEPTIDASE-RELATED"/>
    <property type="match status" value="1"/>
</dbReference>
<evidence type="ECO:0000256" key="11">
    <source>
        <dbReference type="PIRSR" id="PIRSR634016-4"/>
    </source>
</evidence>
<dbReference type="GO" id="GO:0008270">
    <property type="term" value="F:zinc ion binding"/>
    <property type="evidence" value="ECO:0007669"/>
    <property type="project" value="UniProtKB-UniRule"/>
</dbReference>
<dbReference type="GO" id="GO:0016285">
    <property type="term" value="F:alanyl aminopeptidase activity"/>
    <property type="evidence" value="ECO:0007669"/>
    <property type="project" value="UniProtKB-EC"/>
</dbReference>
<feature type="domain" description="ERAP1-like C-terminal" evidence="14">
    <location>
        <begin position="530"/>
        <end position="826"/>
    </location>
</feature>
<dbReference type="InterPro" id="IPR045357">
    <property type="entry name" value="Aminopeptidase_N-like_N"/>
</dbReference>
<dbReference type="GO" id="GO:0005737">
    <property type="term" value="C:cytoplasm"/>
    <property type="evidence" value="ECO:0007669"/>
    <property type="project" value="TreeGrafter"/>
</dbReference>
<evidence type="ECO:0000256" key="9">
    <source>
        <dbReference type="PIRSR" id="PIRSR634016-1"/>
    </source>
</evidence>
<evidence type="ECO:0000259" key="15">
    <source>
        <dbReference type="Pfam" id="PF17900"/>
    </source>
</evidence>
<proteinExistence type="inferred from homology"/>
<feature type="active site" description="Proton acceptor" evidence="9">
    <location>
        <position position="313"/>
    </location>
</feature>
<evidence type="ECO:0000259" key="14">
    <source>
        <dbReference type="Pfam" id="PF11838"/>
    </source>
</evidence>
<dbReference type="Pfam" id="PF01433">
    <property type="entry name" value="Peptidase_M1"/>
    <property type="match status" value="1"/>
</dbReference>
<dbReference type="Gene3D" id="2.60.40.1910">
    <property type="match status" value="1"/>
</dbReference>
<dbReference type="CDD" id="cd09601">
    <property type="entry name" value="M1_APN-Q_like"/>
    <property type="match status" value="1"/>
</dbReference>
<dbReference type="Proteomes" id="UP000366872">
    <property type="component" value="Unassembled WGS sequence"/>
</dbReference>
<evidence type="ECO:0000256" key="12">
    <source>
        <dbReference type="RuleBase" id="RU364040"/>
    </source>
</evidence>
<dbReference type="Gene3D" id="1.10.390.10">
    <property type="entry name" value="Neutral Protease Domain 2"/>
    <property type="match status" value="1"/>
</dbReference>
<dbReference type="GO" id="GO:0070006">
    <property type="term" value="F:metalloaminopeptidase activity"/>
    <property type="evidence" value="ECO:0007669"/>
    <property type="project" value="TreeGrafter"/>
</dbReference>
<dbReference type="SUPFAM" id="SSF63737">
    <property type="entry name" value="Leukotriene A4 hydrolase N-terminal domain"/>
    <property type="match status" value="1"/>
</dbReference>
<keyword evidence="8 12" id="KW-0482">Metalloprotease</keyword>
<feature type="binding site" evidence="10">
    <location>
        <position position="312"/>
    </location>
    <ligand>
        <name>Zn(2+)</name>
        <dbReference type="ChEBI" id="CHEBI:29105"/>
        <note>catalytic</note>
    </ligand>
</feature>
<organism evidence="16 17">
    <name type="scientific">Pontiella desulfatans</name>
    <dbReference type="NCBI Taxonomy" id="2750659"/>
    <lineage>
        <taxon>Bacteria</taxon>
        <taxon>Pseudomonadati</taxon>
        <taxon>Kiritimatiellota</taxon>
        <taxon>Kiritimatiellia</taxon>
        <taxon>Kiritimatiellales</taxon>
        <taxon>Pontiellaceae</taxon>
        <taxon>Pontiella</taxon>
    </lineage>
</organism>
<dbReference type="EC" id="3.4.11.-" evidence="12"/>
<reference evidence="16 17" key="1">
    <citation type="submission" date="2019-04" db="EMBL/GenBank/DDBJ databases">
        <authorList>
            <person name="Van Vliet M D."/>
        </authorList>
    </citation>
    <scope>NUCLEOTIDE SEQUENCE [LARGE SCALE GENOMIC DNA]</scope>
    <source>
        <strain evidence="16 17">F1</strain>
    </source>
</reference>